<evidence type="ECO:0000256" key="6">
    <source>
        <dbReference type="SAM" id="SignalP"/>
    </source>
</evidence>
<evidence type="ECO:0000313" key="8">
    <source>
        <dbReference type="Proteomes" id="UP000053647"/>
    </source>
</evidence>
<sequence length="258" mass="28396">MRNLSLLSLAMVASSVLAVSPNTLDTTTDGQSLVFAVFHYIPNETAAGVAGGLYFLATLLLFWRLFANRSWWGLCLPIGSACMSLGLFLRIPTAMSPNSLAIFMVQQLFTILPPAAYLAFNYILYGRFIVTCVHPKYSWIRPEKVAKYFVISDITTFLIQGGGGGLEASTNETSVKLGSYILLGGLILQTLSFALFIVLVLHAYRGLIKDGVRPSQERWGMILWTLLFSSAAFLVRCVYRVIELGQLTGGGDYLMTHE</sequence>
<reference evidence="8" key="2">
    <citation type="submission" date="2015-01" db="EMBL/GenBank/DDBJ databases">
        <title>Evolutionary Origins and Diversification of the Mycorrhizal Mutualists.</title>
        <authorList>
            <consortium name="DOE Joint Genome Institute"/>
            <consortium name="Mycorrhizal Genomics Consortium"/>
            <person name="Kohler A."/>
            <person name="Kuo A."/>
            <person name="Nagy L.G."/>
            <person name="Floudas D."/>
            <person name="Copeland A."/>
            <person name="Barry K.W."/>
            <person name="Cichocki N."/>
            <person name="Veneault-Fourrey C."/>
            <person name="LaButti K."/>
            <person name="Lindquist E.A."/>
            <person name="Lipzen A."/>
            <person name="Lundell T."/>
            <person name="Morin E."/>
            <person name="Murat C."/>
            <person name="Riley R."/>
            <person name="Ohm R."/>
            <person name="Sun H."/>
            <person name="Tunlid A."/>
            <person name="Henrissat B."/>
            <person name="Grigoriev I.V."/>
            <person name="Hibbett D.S."/>
            <person name="Martin F."/>
        </authorList>
    </citation>
    <scope>NUCLEOTIDE SEQUENCE [LARGE SCALE GENOMIC DNA]</scope>
    <source>
        <strain evidence="8">ATCC 200175</strain>
    </source>
</reference>
<evidence type="ECO:0000256" key="1">
    <source>
        <dbReference type="ARBA" id="ARBA00004141"/>
    </source>
</evidence>
<feature type="transmembrane region" description="Helical" evidence="5">
    <location>
        <begin position="145"/>
        <end position="166"/>
    </location>
</feature>
<name>A0A0C9SLF2_PAXIN</name>
<protein>
    <recommendedName>
        <fullName evidence="9">Protein RTA1</fullName>
    </recommendedName>
</protein>
<feature type="chain" id="PRO_5002213159" description="Protein RTA1" evidence="6">
    <location>
        <begin position="19"/>
        <end position="258"/>
    </location>
</feature>
<evidence type="ECO:0000313" key="7">
    <source>
        <dbReference type="EMBL" id="KIJ04319.1"/>
    </source>
</evidence>
<dbReference type="Pfam" id="PF04479">
    <property type="entry name" value="RTA1"/>
    <property type="match status" value="1"/>
</dbReference>
<feature type="transmembrane region" description="Helical" evidence="5">
    <location>
        <begin position="101"/>
        <end position="124"/>
    </location>
</feature>
<dbReference type="PANTHER" id="PTHR31465">
    <property type="entry name" value="PROTEIN RTA1-RELATED"/>
    <property type="match status" value="1"/>
</dbReference>
<feature type="signal peptide" evidence="6">
    <location>
        <begin position="1"/>
        <end position="18"/>
    </location>
</feature>
<evidence type="ECO:0000256" key="2">
    <source>
        <dbReference type="ARBA" id="ARBA00022692"/>
    </source>
</evidence>
<keyword evidence="3 5" id="KW-1133">Transmembrane helix</keyword>
<dbReference type="InterPro" id="IPR007568">
    <property type="entry name" value="RTA1"/>
</dbReference>
<feature type="non-terminal residue" evidence="7">
    <location>
        <position position="258"/>
    </location>
</feature>
<dbReference type="EMBL" id="KN821943">
    <property type="protein sequence ID" value="KIJ04319.1"/>
    <property type="molecule type" value="Genomic_DNA"/>
</dbReference>
<reference evidence="7 8" key="1">
    <citation type="submission" date="2014-06" db="EMBL/GenBank/DDBJ databases">
        <authorList>
            <consortium name="DOE Joint Genome Institute"/>
            <person name="Kuo A."/>
            <person name="Kohler A."/>
            <person name="Nagy L.G."/>
            <person name="Floudas D."/>
            <person name="Copeland A."/>
            <person name="Barry K.W."/>
            <person name="Cichocki N."/>
            <person name="Veneault-Fourrey C."/>
            <person name="LaButti K."/>
            <person name="Lindquist E.A."/>
            <person name="Lipzen A."/>
            <person name="Lundell T."/>
            <person name="Morin E."/>
            <person name="Murat C."/>
            <person name="Sun H."/>
            <person name="Tunlid A."/>
            <person name="Henrissat B."/>
            <person name="Grigoriev I.V."/>
            <person name="Hibbett D.S."/>
            <person name="Martin F."/>
            <person name="Nordberg H.P."/>
            <person name="Cantor M.N."/>
            <person name="Hua S.X."/>
        </authorList>
    </citation>
    <scope>NUCLEOTIDE SEQUENCE [LARGE SCALE GENOMIC DNA]</scope>
    <source>
        <strain evidence="7 8">ATCC 200175</strain>
    </source>
</reference>
<evidence type="ECO:0008006" key="9">
    <source>
        <dbReference type="Google" id="ProtNLM"/>
    </source>
</evidence>
<keyword evidence="6" id="KW-0732">Signal</keyword>
<feature type="transmembrane region" description="Helical" evidence="5">
    <location>
        <begin position="178"/>
        <end position="201"/>
    </location>
</feature>
<feature type="transmembrane region" description="Helical" evidence="5">
    <location>
        <begin position="70"/>
        <end position="89"/>
    </location>
</feature>
<dbReference type="PANTHER" id="PTHR31465:SF1">
    <property type="entry name" value="PROTEIN RTA1-RELATED"/>
    <property type="match status" value="1"/>
</dbReference>
<comment type="subcellular location">
    <subcellularLocation>
        <location evidence="1">Membrane</location>
        <topology evidence="1">Multi-pass membrane protein</topology>
    </subcellularLocation>
</comment>
<evidence type="ECO:0000256" key="5">
    <source>
        <dbReference type="SAM" id="Phobius"/>
    </source>
</evidence>
<dbReference type="HOGENOM" id="CLU_033465_3_3_1"/>
<feature type="transmembrane region" description="Helical" evidence="5">
    <location>
        <begin position="222"/>
        <end position="242"/>
    </location>
</feature>
<dbReference type="OrthoDB" id="3358017at2759"/>
<keyword evidence="2 5" id="KW-0812">Transmembrane</keyword>
<feature type="transmembrane region" description="Helical" evidence="5">
    <location>
        <begin position="45"/>
        <end position="63"/>
    </location>
</feature>
<dbReference type="AlphaFoldDB" id="A0A0C9SLF2"/>
<gene>
    <name evidence="7" type="ORF">PAXINDRAFT_104229</name>
</gene>
<dbReference type="Proteomes" id="UP000053647">
    <property type="component" value="Unassembled WGS sequence"/>
</dbReference>
<keyword evidence="8" id="KW-1185">Reference proteome</keyword>
<keyword evidence="4 5" id="KW-0472">Membrane</keyword>
<proteinExistence type="predicted"/>
<evidence type="ECO:0000256" key="4">
    <source>
        <dbReference type="ARBA" id="ARBA00023136"/>
    </source>
</evidence>
<evidence type="ECO:0000256" key="3">
    <source>
        <dbReference type="ARBA" id="ARBA00022989"/>
    </source>
</evidence>
<accession>A0A0C9SLF2</accession>
<dbReference type="GO" id="GO:0016020">
    <property type="term" value="C:membrane"/>
    <property type="evidence" value="ECO:0007669"/>
    <property type="project" value="UniProtKB-SubCell"/>
</dbReference>
<organism evidence="7 8">
    <name type="scientific">Paxillus involutus ATCC 200175</name>
    <dbReference type="NCBI Taxonomy" id="664439"/>
    <lineage>
        <taxon>Eukaryota</taxon>
        <taxon>Fungi</taxon>
        <taxon>Dikarya</taxon>
        <taxon>Basidiomycota</taxon>
        <taxon>Agaricomycotina</taxon>
        <taxon>Agaricomycetes</taxon>
        <taxon>Agaricomycetidae</taxon>
        <taxon>Boletales</taxon>
        <taxon>Paxilineae</taxon>
        <taxon>Paxillaceae</taxon>
        <taxon>Paxillus</taxon>
    </lineage>
</organism>